<name>A0AA38LMY2_TAXCH</name>
<accession>A0AA38LMY2</accession>
<sequence length="97" mass="11002">MLGLKLFGVAASAKKHVLNSCSHGGMRKEACRYMGKGWGKRGVISQVIHNQMYQTAQPRVNVYWDPENCDVPQLRKVTNEIGLRLEDDKDAVFQRIL</sequence>
<reference evidence="1 2" key="1">
    <citation type="journal article" date="2021" name="Nat. Plants">
        <title>The Taxus genome provides insights into paclitaxel biosynthesis.</title>
        <authorList>
            <person name="Xiong X."/>
            <person name="Gou J."/>
            <person name="Liao Q."/>
            <person name="Li Y."/>
            <person name="Zhou Q."/>
            <person name="Bi G."/>
            <person name="Li C."/>
            <person name="Du R."/>
            <person name="Wang X."/>
            <person name="Sun T."/>
            <person name="Guo L."/>
            <person name="Liang H."/>
            <person name="Lu P."/>
            <person name="Wu Y."/>
            <person name="Zhang Z."/>
            <person name="Ro D.K."/>
            <person name="Shang Y."/>
            <person name="Huang S."/>
            <person name="Yan J."/>
        </authorList>
    </citation>
    <scope>NUCLEOTIDE SEQUENCE [LARGE SCALE GENOMIC DNA]</scope>
    <source>
        <strain evidence="1">Ta-2019</strain>
    </source>
</reference>
<protein>
    <submittedName>
        <fullName evidence="1">Uncharacterized protein</fullName>
    </submittedName>
</protein>
<dbReference type="Proteomes" id="UP000824469">
    <property type="component" value="Unassembled WGS sequence"/>
</dbReference>
<organism evidence="1 2">
    <name type="scientific">Taxus chinensis</name>
    <name type="common">Chinese yew</name>
    <name type="synonym">Taxus wallichiana var. chinensis</name>
    <dbReference type="NCBI Taxonomy" id="29808"/>
    <lineage>
        <taxon>Eukaryota</taxon>
        <taxon>Viridiplantae</taxon>
        <taxon>Streptophyta</taxon>
        <taxon>Embryophyta</taxon>
        <taxon>Tracheophyta</taxon>
        <taxon>Spermatophyta</taxon>
        <taxon>Pinopsida</taxon>
        <taxon>Pinidae</taxon>
        <taxon>Conifers II</taxon>
        <taxon>Cupressales</taxon>
        <taxon>Taxaceae</taxon>
        <taxon>Taxus</taxon>
    </lineage>
</organism>
<dbReference type="AlphaFoldDB" id="A0AA38LMY2"/>
<dbReference type="EMBL" id="JAHRHJ020000001">
    <property type="protein sequence ID" value="KAH9329571.1"/>
    <property type="molecule type" value="Genomic_DNA"/>
</dbReference>
<evidence type="ECO:0000313" key="2">
    <source>
        <dbReference type="Proteomes" id="UP000824469"/>
    </source>
</evidence>
<feature type="non-terminal residue" evidence="1">
    <location>
        <position position="97"/>
    </location>
</feature>
<keyword evidence="2" id="KW-1185">Reference proteome</keyword>
<comment type="caution">
    <text evidence="1">The sequence shown here is derived from an EMBL/GenBank/DDBJ whole genome shotgun (WGS) entry which is preliminary data.</text>
</comment>
<evidence type="ECO:0000313" key="1">
    <source>
        <dbReference type="EMBL" id="KAH9329571.1"/>
    </source>
</evidence>
<proteinExistence type="predicted"/>
<gene>
    <name evidence="1" type="ORF">KI387_001679</name>
</gene>